<comment type="caution">
    <text evidence="5">The sequence shown here is derived from an EMBL/GenBank/DDBJ whole genome shotgun (WGS) entry which is preliminary data.</text>
</comment>
<dbReference type="InterPro" id="IPR028082">
    <property type="entry name" value="Peripla_BP_I"/>
</dbReference>
<dbReference type="EMBL" id="BMGG01000004">
    <property type="protein sequence ID" value="GGC65840.1"/>
    <property type="molecule type" value="Genomic_DNA"/>
</dbReference>
<evidence type="ECO:0000313" key="5">
    <source>
        <dbReference type="EMBL" id="GGC65840.1"/>
    </source>
</evidence>
<dbReference type="PANTHER" id="PTHR47235">
    <property type="entry name" value="BLR6548 PROTEIN"/>
    <property type="match status" value="1"/>
</dbReference>
<evidence type="ECO:0000313" key="6">
    <source>
        <dbReference type="Proteomes" id="UP000637002"/>
    </source>
</evidence>
<sequence length="413" mass="44533">MSRVTFDRSESRARRHAGALALGAALMLAPALGLADTPGVTAAAVKIGNIDAYSGPAAVYSVLGRLPGAYFKMLNENGGIGGRTIDYISYDDAYSPPKTVEQARKLVESDEVAAIFGPLGAPTNSAIAKYMNAKKVPQIFIASGATKFGDPKSFPWSMGLQPSYQSEGRAFAAHLLSVKPDAKIGILYQNDDFGRDVLKGFESGLGDKASLIVAKIPYETTDATIDSQVLRIKAAGADVFMNMTTPKFAAQAIRKIAELGWQPMHFLGSNASSIEAVMKPAGLENAKGIISSAYLKDPNDPTWKDDPAFKAWNAFLDKHYPEADRKDSLTVYAFVSAQVMEQVLKQAGSDLSRETIMKQAANLRDFAPGLLLPGIKINTSPTDYFPIEQLQLVRFNGERYEPFGPVLDAALPR</sequence>
<organism evidence="5 6">
    <name type="scientific">Chelatococcus reniformis</name>
    <dbReference type="NCBI Taxonomy" id="1494448"/>
    <lineage>
        <taxon>Bacteria</taxon>
        <taxon>Pseudomonadati</taxon>
        <taxon>Pseudomonadota</taxon>
        <taxon>Alphaproteobacteria</taxon>
        <taxon>Hyphomicrobiales</taxon>
        <taxon>Chelatococcaceae</taxon>
        <taxon>Chelatococcus</taxon>
    </lineage>
</organism>
<keyword evidence="2 3" id="KW-0732">Signal</keyword>
<reference evidence="5" key="2">
    <citation type="submission" date="2020-09" db="EMBL/GenBank/DDBJ databases">
        <authorList>
            <person name="Sun Q."/>
            <person name="Zhou Y."/>
        </authorList>
    </citation>
    <scope>NUCLEOTIDE SEQUENCE</scope>
    <source>
        <strain evidence="5">CGMCC 1.12919</strain>
    </source>
</reference>
<dbReference type="Gene3D" id="3.40.50.2300">
    <property type="match status" value="2"/>
</dbReference>
<dbReference type="PANTHER" id="PTHR47235:SF1">
    <property type="entry name" value="BLR6548 PROTEIN"/>
    <property type="match status" value="1"/>
</dbReference>
<dbReference type="RefSeq" id="WP_373288244.1">
    <property type="nucleotide sequence ID" value="NZ_BMGG01000004.1"/>
</dbReference>
<name>A0A916XEF3_9HYPH</name>
<feature type="chain" id="PRO_5037218962" evidence="3">
    <location>
        <begin position="36"/>
        <end position="413"/>
    </location>
</feature>
<proteinExistence type="inferred from homology"/>
<protein>
    <submittedName>
        <fullName evidence="5">Branched-chain amino acid ABC transporter substrate-binding protein</fullName>
    </submittedName>
</protein>
<evidence type="ECO:0000256" key="3">
    <source>
        <dbReference type="SAM" id="SignalP"/>
    </source>
</evidence>
<evidence type="ECO:0000256" key="2">
    <source>
        <dbReference type="ARBA" id="ARBA00022729"/>
    </source>
</evidence>
<accession>A0A916XEF3</accession>
<dbReference type="Proteomes" id="UP000637002">
    <property type="component" value="Unassembled WGS sequence"/>
</dbReference>
<dbReference type="InterPro" id="IPR028081">
    <property type="entry name" value="Leu-bd"/>
</dbReference>
<dbReference type="SUPFAM" id="SSF53822">
    <property type="entry name" value="Periplasmic binding protein-like I"/>
    <property type="match status" value="1"/>
</dbReference>
<keyword evidence="6" id="KW-1185">Reference proteome</keyword>
<feature type="domain" description="Leucine-binding protein" evidence="4">
    <location>
        <begin position="45"/>
        <end position="396"/>
    </location>
</feature>
<gene>
    <name evidence="5" type="ORF">GCM10010994_25550</name>
</gene>
<comment type="similarity">
    <text evidence="1">Belongs to the leucine-binding protein family.</text>
</comment>
<dbReference type="AlphaFoldDB" id="A0A916XEF3"/>
<dbReference type="Pfam" id="PF13458">
    <property type="entry name" value="Peripla_BP_6"/>
    <property type="match status" value="1"/>
</dbReference>
<feature type="signal peptide" evidence="3">
    <location>
        <begin position="1"/>
        <end position="35"/>
    </location>
</feature>
<dbReference type="CDD" id="cd06343">
    <property type="entry name" value="PBP1_ABC_ligand_binding-like"/>
    <property type="match status" value="1"/>
</dbReference>
<reference evidence="5" key="1">
    <citation type="journal article" date="2014" name="Int. J. Syst. Evol. Microbiol.">
        <title>Complete genome sequence of Corynebacterium casei LMG S-19264T (=DSM 44701T), isolated from a smear-ripened cheese.</title>
        <authorList>
            <consortium name="US DOE Joint Genome Institute (JGI-PGF)"/>
            <person name="Walter F."/>
            <person name="Albersmeier A."/>
            <person name="Kalinowski J."/>
            <person name="Ruckert C."/>
        </authorList>
    </citation>
    <scope>NUCLEOTIDE SEQUENCE</scope>
    <source>
        <strain evidence="5">CGMCC 1.12919</strain>
    </source>
</reference>
<evidence type="ECO:0000259" key="4">
    <source>
        <dbReference type="Pfam" id="PF13458"/>
    </source>
</evidence>
<evidence type="ECO:0000256" key="1">
    <source>
        <dbReference type="ARBA" id="ARBA00010062"/>
    </source>
</evidence>